<evidence type="ECO:0000313" key="2">
    <source>
        <dbReference type="EMBL" id="GEO01535.1"/>
    </source>
</evidence>
<dbReference type="InterPro" id="IPR002347">
    <property type="entry name" value="SDR_fam"/>
</dbReference>
<dbReference type="PROSITE" id="PS00061">
    <property type="entry name" value="ADH_SHORT"/>
    <property type="match status" value="1"/>
</dbReference>
<accession>A0A512AP99</accession>
<reference evidence="2 3" key="1">
    <citation type="submission" date="2019-07" db="EMBL/GenBank/DDBJ databases">
        <title>Whole genome shotgun sequence of Novosphingobium sediminis NBRC 106119.</title>
        <authorList>
            <person name="Hosoyama A."/>
            <person name="Uohara A."/>
            <person name="Ohji S."/>
            <person name="Ichikawa N."/>
        </authorList>
    </citation>
    <scope>NUCLEOTIDE SEQUENCE [LARGE SCALE GENOMIC DNA]</scope>
    <source>
        <strain evidence="2 3">NBRC 106119</strain>
    </source>
</reference>
<dbReference type="Gene3D" id="3.40.50.720">
    <property type="entry name" value="NAD(P)-binding Rossmann-like Domain"/>
    <property type="match status" value="1"/>
</dbReference>
<sequence>MAIGDLTDDAAAGRVAEQALGHVAAIEILVNVAGGAGNEGWSNSSAQVFEESFQTNLASAVRLINAFLPEMRRQRWGRIVQIGSIAAQRPMPDQVPAYCAAKAGLAALTSSLAMTVAGEGVTVNTVSPGYIVTPLLKDYFMAMPENAGRDWAEIEPAIAEMVGVRLGRLGRPEEVAAMVGFLVGPGGDWITGSNFRIDGGNLCAA</sequence>
<dbReference type="SUPFAM" id="SSF51735">
    <property type="entry name" value="NAD(P)-binding Rossmann-fold domains"/>
    <property type="match status" value="1"/>
</dbReference>
<organism evidence="2 3">
    <name type="scientific">Novosphingobium sediminis</name>
    <dbReference type="NCBI Taxonomy" id="707214"/>
    <lineage>
        <taxon>Bacteria</taxon>
        <taxon>Pseudomonadati</taxon>
        <taxon>Pseudomonadota</taxon>
        <taxon>Alphaproteobacteria</taxon>
        <taxon>Sphingomonadales</taxon>
        <taxon>Sphingomonadaceae</taxon>
        <taxon>Novosphingobium</taxon>
    </lineage>
</organism>
<dbReference type="InterPro" id="IPR036291">
    <property type="entry name" value="NAD(P)-bd_dom_sf"/>
</dbReference>
<dbReference type="PANTHER" id="PTHR42879:SF6">
    <property type="entry name" value="NADPH-DEPENDENT REDUCTASE BACG"/>
    <property type="match status" value="1"/>
</dbReference>
<name>A0A512AP99_9SPHN</name>
<evidence type="ECO:0000256" key="1">
    <source>
        <dbReference type="ARBA" id="ARBA00006484"/>
    </source>
</evidence>
<keyword evidence="3" id="KW-1185">Reference proteome</keyword>
<evidence type="ECO:0000313" key="3">
    <source>
        <dbReference type="Proteomes" id="UP000321464"/>
    </source>
</evidence>
<dbReference type="PRINTS" id="PR00081">
    <property type="entry name" value="GDHRDH"/>
</dbReference>
<protein>
    <submittedName>
        <fullName evidence="2">3-oxoacyl-ACP reductase</fullName>
    </submittedName>
</protein>
<gene>
    <name evidence="2" type="ORF">NSE01_33670</name>
</gene>
<dbReference type="Pfam" id="PF13561">
    <property type="entry name" value="adh_short_C2"/>
    <property type="match status" value="1"/>
</dbReference>
<dbReference type="GO" id="GO:0032787">
    <property type="term" value="P:monocarboxylic acid metabolic process"/>
    <property type="evidence" value="ECO:0007669"/>
    <property type="project" value="UniProtKB-ARBA"/>
</dbReference>
<dbReference type="InterPro" id="IPR050259">
    <property type="entry name" value="SDR"/>
</dbReference>
<comment type="similarity">
    <text evidence="1">Belongs to the short-chain dehydrogenases/reductases (SDR) family.</text>
</comment>
<comment type="caution">
    <text evidence="2">The sequence shown here is derived from an EMBL/GenBank/DDBJ whole genome shotgun (WGS) entry which is preliminary data.</text>
</comment>
<dbReference type="PANTHER" id="PTHR42879">
    <property type="entry name" value="3-OXOACYL-(ACYL-CARRIER-PROTEIN) REDUCTASE"/>
    <property type="match status" value="1"/>
</dbReference>
<dbReference type="AlphaFoldDB" id="A0A512AP99"/>
<proteinExistence type="inferred from homology"/>
<dbReference type="EMBL" id="BJYR01000023">
    <property type="protein sequence ID" value="GEO01535.1"/>
    <property type="molecule type" value="Genomic_DNA"/>
</dbReference>
<dbReference type="Proteomes" id="UP000321464">
    <property type="component" value="Unassembled WGS sequence"/>
</dbReference>
<dbReference type="PRINTS" id="PR00080">
    <property type="entry name" value="SDRFAMILY"/>
</dbReference>
<dbReference type="InterPro" id="IPR020904">
    <property type="entry name" value="Sc_DH/Rdtase_CS"/>
</dbReference>